<gene>
    <name evidence="1" type="ORF">OSIRIS_58</name>
</gene>
<dbReference type="GeneID" id="26641397"/>
<accession>A0A0K2CP68</accession>
<evidence type="ECO:0000313" key="1">
    <source>
        <dbReference type="EMBL" id="ALA07339.1"/>
    </source>
</evidence>
<reference evidence="1 2" key="1">
    <citation type="journal article" date="2015" name="Genome Announc.">
        <title>Genome Sequences of Five Additional Brevibacillus laterosporus Bacteriophages.</title>
        <authorList>
            <person name="Merrill B.D."/>
            <person name="Berg J.A."/>
            <person name="Graves K.A."/>
            <person name="Ward A.T."/>
            <person name="Hilton J.A."/>
            <person name="Wake B.N."/>
            <person name="Grose J.H."/>
            <person name="Breakwell D.P."/>
            <person name="Burnett S.H."/>
        </authorList>
    </citation>
    <scope>NUCLEOTIDE SEQUENCE [LARGE SCALE GENOMIC DNA]</scope>
</reference>
<dbReference type="Proteomes" id="UP000202966">
    <property type="component" value="Segment"/>
</dbReference>
<dbReference type="EMBL" id="KT151956">
    <property type="protein sequence ID" value="ALA07339.1"/>
    <property type="molecule type" value="Genomic_DNA"/>
</dbReference>
<proteinExistence type="predicted"/>
<evidence type="ECO:0000313" key="2">
    <source>
        <dbReference type="Proteomes" id="UP000202966"/>
    </source>
</evidence>
<keyword evidence="2" id="KW-1185">Reference proteome</keyword>
<protein>
    <submittedName>
        <fullName evidence="1">Uncharacterized protein</fullName>
    </submittedName>
</protein>
<dbReference type="OrthoDB" id="24075at10239"/>
<dbReference type="KEGG" id="vg:26641397"/>
<name>A0A0K2CP68_9CAUD</name>
<organism evidence="1 2">
    <name type="scientific">Brevibacillus phage Osiris</name>
    <dbReference type="NCBI Taxonomy" id="1691955"/>
    <lineage>
        <taxon>Viruses</taxon>
        <taxon>Duplodnaviria</taxon>
        <taxon>Heunggongvirae</taxon>
        <taxon>Uroviricota</taxon>
        <taxon>Caudoviricetes</taxon>
        <taxon>Jimmervirus</taxon>
        <taxon>Jimmervirus osiris</taxon>
    </lineage>
</organism>
<sequence>MFLTDQKCCIMRTRVRVRGGVKMRELKIVEIDEQQSEELTDKIIAILCCNYYINPDAKRVIDEIKECRSG</sequence>
<dbReference type="RefSeq" id="YP_009215072.1">
    <property type="nucleotide sequence ID" value="NC_028969.1"/>
</dbReference>